<evidence type="ECO:0000256" key="10">
    <source>
        <dbReference type="RuleBase" id="RU361238"/>
    </source>
</evidence>
<dbReference type="EC" id="3.1.1.-" evidence="10"/>
<comment type="catalytic activity">
    <reaction evidence="9">
        <text>feruloyl-polysaccharide + H2O = ferulate + polysaccharide.</text>
        <dbReference type="EC" id="3.1.1.73"/>
    </reaction>
</comment>
<proteinExistence type="inferred from homology"/>
<accession>A0A1M2VZW2</accession>
<keyword evidence="8" id="KW-1015">Disulfide bond</keyword>
<dbReference type="Proteomes" id="UP000184267">
    <property type="component" value="Unassembled WGS sequence"/>
</dbReference>
<evidence type="ECO:0000313" key="12">
    <source>
        <dbReference type="Proteomes" id="UP000184267"/>
    </source>
</evidence>
<keyword evidence="7" id="KW-0106">Calcium</keyword>
<evidence type="ECO:0000256" key="5">
    <source>
        <dbReference type="ARBA" id="ARBA00022729"/>
    </source>
</evidence>
<dbReference type="GO" id="GO:0045493">
    <property type="term" value="P:xylan catabolic process"/>
    <property type="evidence" value="ECO:0007669"/>
    <property type="project" value="UniProtKB-KW"/>
</dbReference>
<keyword evidence="2" id="KW-0719">Serine esterase</keyword>
<sequence>MTSPEFHCGEDVIGSPANWISRLTSWGIYLARLVEPATSSRFIPQEVWTNVIAPEVMKQCDALDGVSDSVINDPRLCNFRPETLTCRPSQDPSTCLNPYQIAALRHIYADYYEDGAYVFGGFNPGGEDVYFSTYFQAGPSPLPTGWLEYMVLNDTDWTIDQYNSTVYKIADEINPGDANGKLTPAALVTVQAIDPDLRAFAAPPRNGKVLHYVGLTDEVISPRNSFHYYDTVRAHALSTGEMDVDDFYRLFPVPGMDHCFGGHGANAFGGVFQPPVANDAEHDILTALLRWVEDGLAPTTIIATKFNNDTVADGVTFTRPLCKHPATAKYIGGDEDDAASFECV</sequence>
<reference evidence="11 12" key="1">
    <citation type="submission" date="2016-10" db="EMBL/GenBank/DDBJ databases">
        <title>Genome sequence of the basidiomycete white-rot fungus Trametes pubescens.</title>
        <authorList>
            <person name="Makela M.R."/>
            <person name="Granchi Z."/>
            <person name="Peng M."/>
            <person name="De Vries R.P."/>
            <person name="Grigoriev I."/>
            <person name="Riley R."/>
            <person name="Hilden K."/>
        </authorList>
    </citation>
    <scope>NUCLEOTIDE SEQUENCE [LARGE SCALE GENOMIC DNA]</scope>
    <source>
        <strain evidence="11 12">FBCC735</strain>
    </source>
</reference>
<dbReference type="AlphaFoldDB" id="A0A1M2VZW2"/>
<dbReference type="EMBL" id="MNAD01000423">
    <property type="protein sequence ID" value="OJT13145.1"/>
    <property type="molecule type" value="Genomic_DNA"/>
</dbReference>
<evidence type="ECO:0000256" key="1">
    <source>
        <dbReference type="ARBA" id="ARBA00006249"/>
    </source>
</evidence>
<evidence type="ECO:0000256" key="7">
    <source>
        <dbReference type="ARBA" id="ARBA00022837"/>
    </source>
</evidence>
<dbReference type="GO" id="GO:0046872">
    <property type="term" value="F:metal ion binding"/>
    <property type="evidence" value="ECO:0007669"/>
    <property type="project" value="UniProtKB-KW"/>
</dbReference>
<dbReference type="PANTHER" id="PTHR33938">
    <property type="entry name" value="FERULOYL ESTERASE B-RELATED"/>
    <property type="match status" value="1"/>
</dbReference>
<evidence type="ECO:0000256" key="3">
    <source>
        <dbReference type="ARBA" id="ARBA00022651"/>
    </source>
</evidence>
<evidence type="ECO:0000256" key="4">
    <source>
        <dbReference type="ARBA" id="ARBA00022723"/>
    </source>
</evidence>
<dbReference type="InterPro" id="IPR011118">
    <property type="entry name" value="Tannase/feruloyl_esterase"/>
</dbReference>
<dbReference type="PANTHER" id="PTHR33938:SF15">
    <property type="entry name" value="FERULOYL ESTERASE B-RELATED"/>
    <property type="match status" value="1"/>
</dbReference>
<keyword evidence="6 10" id="KW-0378">Hydrolase</keyword>
<dbReference type="Pfam" id="PF07519">
    <property type="entry name" value="Tannase"/>
    <property type="match status" value="1"/>
</dbReference>
<evidence type="ECO:0000256" key="6">
    <source>
        <dbReference type="ARBA" id="ARBA00022801"/>
    </source>
</evidence>
<name>A0A1M2VZW2_TRAPU</name>
<evidence type="ECO:0000256" key="9">
    <source>
        <dbReference type="ARBA" id="ARBA00034075"/>
    </source>
</evidence>
<keyword evidence="12" id="KW-1185">Reference proteome</keyword>
<evidence type="ECO:0000256" key="8">
    <source>
        <dbReference type="ARBA" id="ARBA00023157"/>
    </source>
</evidence>
<gene>
    <name evidence="11" type="ORF">TRAPUB_10300</name>
</gene>
<dbReference type="InterPro" id="IPR029058">
    <property type="entry name" value="AB_hydrolase_fold"/>
</dbReference>
<keyword evidence="3" id="KW-0858">Xylan degradation</keyword>
<evidence type="ECO:0000256" key="2">
    <source>
        <dbReference type="ARBA" id="ARBA00022487"/>
    </source>
</evidence>
<evidence type="ECO:0000313" key="11">
    <source>
        <dbReference type="EMBL" id="OJT13145.1"/>
    </source>
</evidence>
<keyword evidence="3" id="KW-0119">Carbohydrate metabolism</keyword>
<dbReference type="OMA" id="PANWISR"/>
<dbReference type="OrthoDB" id="3039123at2759"/>
<keyword evidence="4" id="KW-0479">Metal-binding</keyword>
<keyword evidence="5" id="KW-0732">Signal</keyword>
<dbReference type="SUPFAM" id="SSF53474">
    <property type="entry name" value="alpha/beta-Hydrolases"/>
    <property type="match status" value="1"/>
</dbReference>
<comment type="similarity">
    <text evidence="1 10">Belongs to the tannase family.</text>
</comment>
<protein>
    <recommendedName>
        <fullName evidence="10">Carboxylic ester hydrolase</fullName>
        <ecNumber evidence="10">3.1.1.-</ecNumber>
    </recommendedName>
</protein>
<keyword evidence="3" id="KW-0624">Polysaccharide degradation</keyword>
<organism evidence="11 12">
    <name type="scientific">Trametes pubescens</name>
    <name type="common">White-rot fungus</name>
    <dbReference type="NCBI Taxonomy" id="154538"/>
    <lineage>
        <taxon>Eukaryota</taxon>
        <taxon>Fungi</taxon>
        <taxon>Dikarya</taxon>
        <taxon>Basidiomycota</taxon>
        <taxon>Agaricomycotina</taxon>
        <taxon>Agaricomycetes</taxon>
        <taxon>Polyporales</taxon>
        <taxon>Polyporaceae</taxon>
        <taxon>Trametes</taxon>
    </lineage>
</organism>
<comment type="caution">
    <text evidence="11">The sequence shown here is derived from an EMBL/GenBank/DDBJ whole genome shotgun (WGS) entry which is preliminary data.</text>
</comment>
<dbReference type="STRING" id="154538.A0A1M2VZW2"/>
<dbReference type="GO" id="GO:0030600">
    <property type="term" value="F:feruloyl esterase activity"/>
    <property type="evidence" value="ECO:0007669"/>
    <property type="project" value="UniProtKB-EC"/>
</dbReference>